<dbReference type="PANTHER" id="PTHR34653:SF1">
    <property type="entry name" value="FLAGELLAR HOOK-BASAL BODY COMPLEX PROTEIN FLIE"/>
    <property type="match status" value="1"/>
</dbReference>
<reference evidence="4 5" key="1">
    <citation type="submission" date="2015-09" db="EMBL/GenBank/DDBJ databases">
        <title>Draft genome sequence of Alicyclobacillus ferrooxydans DSM 22381.</title>
        <authorList>
            <person name="Hemp J."/>
        </authorList>
    </citation>
    <scope>NUCLEOTIDE SEQUENCE [LARGE SCALE GENOMIC DNA]</scope>
    <source>
        <strain evidence="4 5">TC-34</strain>
    </source>
</reference>
<dbReference type="InterPro" id="IPR001624">
    <property type="entry name" value="FliE"/>
</dbReference>
<proteinExistence type="inferred from homology"/>
<evidence type="ECO:0008006" key="6">
    <source>
        <dbReference type="Google" id="ProtNLM"/>
    </source>
</evidence>
<comment type="similarity">
    <text evidence="2">Belongs to the FliE family.</text>
</comment>
<accession>A0A0N8PPJ2</accession>
<evidence type="ECO:0000256" key="3">
    <source>
        <dbReference type="ARBA" id="ARBA00023143"/>
    </source>
</evidence>
<sequence>MNSAVSANSRGNQSVSGGQDFGSLLQGALNNVGNTLSQANTDAVMYATGGPVSIQQLMVAEQQANIAADTITQVDKRIVSDYQTIMNMSV</sequence>
<keyword evidence="5" id="KW-1185">Reference proteome</keyword>
<comment type="subcellular location">
    <subcellularLocation>
        <location evidence="1">Bacterial flagellum basal body</location>
    </subcellularLocation>
</comment>
<evidence type="ECO:0000313" key="4">
    <source>
        <dbReference type="EMBL" id="KPV44477.1"/>
    </source>
</evidence>
<evidence type="ECO:0000256" key="2">
    <source>
        <dbReference type="ARBA" id="ARBA00009272"/>
    </source>
</evidence>
<keyword evidence="3" id="KW-0975">Bacterial flagellum</keyword>
<dbReference type="PATRIC" id="fig|471514.4.peg.3647"/>
<dbReference type="Proteomes" id="UP000050482">
    <property type="component" value="Unassembled WGS sequence"/>
</dbReference>
<evidence type="ECO:0000313" key="5">
    <source>
        <dbReference type="Proteomes" id="UP000050482"/>
    </source>
</evidence>
<protein>
    <recommendedName>
        <fullName evidence="6">Flagellar hook-basal body complex protein FliE</fullName>
    </recommendedName>
</protein>
<dbReference type="GO" id="GO:0009425">
    <property type="term" value="C:bacterial-type flagellum basal body"/>
    <property type="evidence" value="ECO:0007669"/>
    <property type="project" value="UniProtKB-SubCell"/>
</dbReference>
<dbReference type="GO" id="GO:0005198">
    <property type="term" value="F:structural molecule activity"/>
    <property type="evidence" value="ECO:0007669"/>
    <property type="project" value="InterPro"/>
</dbReference>
<gene>
    <name evidence="4" type="ORF">AN477_07030</name>
</gene>
<dbReference type="GO" id="GO:0003774">
    <property type="term" value="F:cytoskeletal motor activity"/>
    <property type="evidence" value="ECO:0007669"/>
    <property type="project" value="InterPro"/>
</dbReference>
<evidence type="ECO:0000256" key="1">
    <source>
        <dbReference type="ARBA" id="ARBA00004117"/>
    </source>
</evidence>
<organism evidence="4 5">
    <name type="scientific">Alicyclobacillus ferrooxydans</name>
    <dbReference type="NCBI Taxonomy" id="471514"/>
    <lineage>
        <taxon>Bacteria</taxon>
        <taxon>Bacillati</taxon>
        <taxon>Bacillota</taxon>
        <taxon>Bacilli</taxon>
        <taxon>Bacillales</taxon>
        <taxon>Alicyclobacillaceae</taxon>
        <taxon>Alicyclobacillus</taxon>
    </lineage>
</organism>
<dbReference type="STRING" id="471514.AN477_07030"/>
<dbReference type="GO" id="GO:0071973">
    <property type="term" value="P:bacterial-type flagellum-dependent cell motility"/>
    <property type="evidence" value="ECO:0007669"/>
    <property type="project" value="InterPro"/>
</dbReference>
<name>A0A0N8PPJ2_9BACL</name>
<dbReference type="Pfam" id="PF02049">
    <property type="entry name" value="FliE"/>
    <property type="match status" value="1"/>
</dbReference>
<dbReference type="AlphaFoldDB" id="A0A0N8PPJ2"/>
<dbReference type="EMBL" id="LJCO01000033">
    <property type="protein sequence ID" value="KPV44477.1"/>
    <property type="molecule type" value="Genomic_DNA"/>
</dbReference>
<comment type="caution">
    <text evidence="4">The sequence shown here is derived from an EMBL/GenBank/DDBJ whole genome shotgun (WGS) entry which is preliminary data.</text>
</comment>
<dbReference type="PANTHER" id="PTHR34653">
    <property type="match status" value="1"/>
</dbReference>